<evidence type="ECO:0000313" key="12">
    <source>
        <dbReference type="EnsemblPlants" id="OBART09G14050.1"/>
    </source>
</evidence>
<dbReference type="eggNOG" id="KOG2440">
    <property type="taxonomic scope" value="Eukaryota"/>
</dbReference>
<dbReference type="GO" id="GO:0005737">
    <property type="term" value="C:cytoplasm"/>
    <property type="evidence" value="ECO:0007669"/>
    <property type="project" value="UniProtKB-ARBA"/>
</dbReference>
<dbReference type="HOGENOM" id="CLU_020655_7_3_1"/>
<keyword evidence="2" id="KW-0021">Allosteric enzyme</keyword>
<evidence type="ECO:0000256" key="1">
    <source>
        <dbReference type="ARBA" id="ARBA00001946"/>
    </source>
</evidence>
<dbReference type="STRING" id="65489.A0A0D3H846"/>
<dbReference type="GO" id="GO:0006002">
    <property type="term" value="P:fructose 6-phosphate metabolic process"/>
    <property type="evidence" value="ECO:0007669"/>
    <property type="project" value="InterPro"/>
</dbReference>
<evidence type="ECO:0000259" key="11">
    <source>
        <dbReference type="Pfam" id="PF00365"/>
    </source>
</evidence>
<reference evidence="12" key="2">
    <citation type="submission" date="2015-03" db="UniProtKB">
        <authorList>
            <consortium name="EnsemblPlants"/>
        </authorList>
    </citation>
    <scope>IDENTIFICATION</scope>
</reference>
<evidence type="ECO:0000256" key="4">
    <source>
        <dbReference type="ARBA" id="ARBA00022723"/>
    </source>
</evidence>
<evidence type="ECO:0000256" key="9">
    <source>
        <dbReference type="ARBA" id="ARBA00023152"/>
    </source>
</evidence>
<dbReference type="PIRSF" id="PIRSF000534">
    <property type="entry name" value="PPi_PFK_TP0108"/>
    <property type="match status" value="1"/>
</dbReference>
<dbReference type="InterPro" id="IPR022953">
    <property type="entry name" value="ATP_PFK"/>
</dbReference>
<comment type="catalytic activity">
    <reaction evidence="10">
        <text>beta-D-fructose 6-phosphate + ATP = beta-D-fructose 1,6-bisphosphate + ADP + H(+)</text>
        <dbReference type="Rhea" id="RHEA:16109"/>
        <dbReference type="ChEBI" id="CHEBI:15378"/>
        <dbReference type="ChEBI" id="CHEBI:30616"/>
        <dbReference type="ChEBI" id="CHEBI:32966"/>
        <dbReference type="ChEBI" id="CHEBI:57634"/>
        <dbReference type="ChEBI" id="CHEBI:456216"/>
        <dbReference type="EC" id="2.7.1.11"/>
    </reaction>
</comment>
<keyword evidence="3" id="KW-0808">Transferase</keyword>
<evidence type="ECO:0000256" key="5">
    <source>
        <dbReference type="ARBA" id="ARBA00022741"/>
    </source>
</evidence>
<protein>
    <recommendedName>
        <fullName evidence="11">Phosphofructokinase domain-containing protein</fullName>
    </recommendedName>
</protein>
<keyword evidence="13" id="KW-1185">Reference proteome</keyword>
<evidence type="ECO:0000256" key="7">
    <source>
        <dbReference type="ARBA" id="ARBA00022840"/>
    </source>
</evidence>
<keyword evidence="9" id="KW-0324">Glycolysis</keyword>
<evidence type="ECO:0000313" key="13">
    <source>
        <dbReference type="Proteomes" id="UP000026960"/>
    </source>
</evidence>
<evidence type="ECO:0000256" key="10">
    <source>
        <dbReference type="ARBA" id="ARBA00048070"/>
    </source>
</evidence>
<dbReference type="GO" id="GO:0003872">
    <property type="term" value="F:6-phosphofructokinase activity"/>
    <property type="evidence" value="ECO:0007669"/>
    <property type="project" value="UniProtKB-EC"/>
</dbReference>
<dbReference type="SUPFAM" id="SSF53784">
    <property type="entry name" value="Phosphofructokinase"/>
    <property type="match status" value="1"/>
</dbReference>
<dbReference type="PaxDb" id="65489-OBART09G14050.1"/>
<comment type="cofactor">
    <cofactor evidence="1">
        <name>Mg(2+)</name>
        <dbReference type="ChEBI" id="CHEBI:18420"/>
    </cofactor>
</comment>
<dbReference type="Gene3D" id="3.40.50.450">
    <property type="match status" value="1"/>
</dbReference>
<keyword evidence="7" id="KW-0067">ATP-binding</keyword>
<dbReference type="UniPathway" id="UPA00109">
    <property type="reaction ID" value="UER00182"/>
</dbReference>
<dbReference type="GO" id="GO:0046872">
    <property type="term" value="F:metal ion binding"/>
    <property type="evidence" value="ECO:0007669"/>
    <property type="project" value="UniProtKB-KW"/>
</dbReference>
<dbReference type="InterPro" id="IPR035966">
    <property type="entry name" value="PKF_sf"/>
</dbReference>
<reference evidence="12" key="1">
    <citation type="journal article" date="2009" name="Rice">
        <title>De Novo Next Generation Sequencing of Plant Genomes.</title>
        <authorList>
            <person name="Rounsley S."/>
            <person name="Marri P.R."/>
            <person name="Yu Y."/>
            <person name="He R."/>
            <person name="Sisneros N."/>
            <person name="Goicoechea J.L."/>
            <person name="Lee S.J."/>
            <person name="Angelova A."/>
            <person name="Kudrna D."/>
            <person name="Luo M."/>
            <person name="Affourtit J."/>
            <person name="Desany B."/>
            <person name="Knight J."/>
            <person name="Niazi F."/>
            <person name="Egholm M."/>
            <person name="Wing R.A."/>
        </authorList>
    </citation>
    <scope>NUCLEOTIDE SEQUENCE [LARGE SCALE GENOMIC DNA]</scope>
    <source>
        <strain evidence="12">cv. IRGC 105608</strain>
    </source>
</reference>
<dbReference type="Proteomes" id="UP000026960">
    <property type="component" value="Chromosome 9"/>
</dbReference>
<evidence type="ECO:0000256" key="6">
    <source>
        <dbReference type="ARBA" id="ARBA00022777"/>
    </source>
</evidence>
<dbReference type="InterPro" id="IPR050929">
    <property type="entry name" value="PFKA"/>
</dbReference>
<evidence type="ECO:0000256" key="8">
    <source>
        <dbReference type="ARBA" id="ARBA00022842"/>
    </source>
</evidence>
<name>A0A0D3H846_9ORYZ</name>
<accession>A0A0D3H846</accession>
<dbReference type="EnsemblPlants" id="OBART09G14050.1">
    <property type="protein sequence ID" value="OBART09G14050.1"/>
    <property type="gene ID" value="OBART09G14050"/>
</dbReference>
<feature type="domain" description="Phosphofructokinase" evidence="11">
    <location>
        <begin position="91"/>
        <end position="220"/>
    </location>
</feature>
<keyword evidence="8" id="KW-0460">Magnesium</keyword>
<dbReference type="Gramene" id="OBART09G14050.1">
    <property type="protein sequence ID" value="OBART09G14050.1"/>
    <property type="gene ID" value="OBART09G14050"/>
</dbReference>
<dbReference type="GO" id="GO:0005524">
    <property type="term" value="F:ATP binding"/>
    <property type="evidence" value="ECO:0007669"/>
    <property type="project" value="UniProtKB-KW"/>
</dbReference>
<sequence>MDDDGETPMPSLELHKLPTLAGAAIPNPIARHPLYHPSPSFFISPTDVVLRDILFDASPASAAGERRRRHVAAYHRAGPRREVAFDPATVRAAIFTCGGLCPGTNTVVRELVVGLSELYGVRGGVFGVRNGYRGFYSDEVVPLDPAAVEHWHKAGGAALGTSRGGFDLARIVDAIERHGFNQVYAVGGDGTMRGAARIHREVRRRGRLAVAVAGIPKTEDFYLRGAGGLFDFLYRRIKDNGHAVVVVAEGAGQRLIPRTTTTSASGAGAGADESGNETFLDVGAWLKAEMRAWWEEEHAGEVFTVKYIDPTYMIRAVPANAGDNLYCTLLAHAAIHGAMAGYTGFVSGTINGNYAYIPMDEVAEAKNPVDTKDHKWAWVRSITNQPDFIRAGPTS</sequence>
<dbReference type="InterPro" id="IPR012004">
    <property type="entry name" value="PyroP-dep_PFK_TP0108"/>
</dbReference>
<proteinExistence type="predicted"/>
<keyword evidence="4" id="KW-0479">Metal-binding</keyword>
<evidence type="ECO:0000256" key="3">
    <source>
        <dbReference type="ARBA" id="ARBA00022679"/>
    </source>
</evidence>
<dbReference type="InterPro" id="IPR000023">
    <property type="entry name" value="Phosphofructokinase_dom"/>
</dbReference>
<evidence type="ECO:0000256" key="2">
    <source>
        <dbReference type="ARBA" id="ARBA00022533"/>
    </source>
</evidence>
<dbReference type="AlphaFoldDB" id="A0A0D3H846"/>
<keyword evidence="6" id="KW-0418">Kinase</keyword>
<dbReference type="Pfam" id="PF00365">
    <property type="entry name" value="PFK"/>
    <property type="match status" value="1"/>
</dbReference>
<dbReference type="PRINTS" id="PR00476">
    <property type="entry name" value="PHFRCTKINASE"/>
</dbReference>
<dbReference type="PANTHER" id="PTHR45770">
    <property type="entry name" value="ATP-DEPENDENT 6-PHOSPHOFRUCTOKINASE 1"/>
    <property type="match status" value="1"/>
</dbReference>
<organism evidence="12">
    <name type="scientific">Oryza barthii</name>
    <dbReference type="NCBI Taxonomy" id="65489"/>
    <lineage>
        <taxon>Eukaryota</taxon>
        <taxon>Viridiplantae</taxon>
        <taxon>Streptophyta</taxon>
        <taxon>Embryophyta</taxon>
        <taxon>Tracheophyta</taxon>
        <taxon>Spermatophyta</taxon>
        <taxon>Magnoliopsida</taxon>
        <taxon>Liliopsida</taxon>
        <taxon>Poales</taxon>
        <taxon>Poaceae</taxon>
        <taxon>BOP clade</taxon>
        <taxon>Oryzoideae</taxon>
        <taxon>Oryzeae</taxon>
        <taxon>Oryzinae</taxon>
        <taxon>Oryza</taxon>
    </lineage>
</organism>
<keyword evidence="5" id="KW-0547">Nucleotide-binding</keyword>